<evidence type="ECO:0000313" key="1">
    <source>
        <dbReference type="EMBL" id="BAY55372.1"/>
    </source>
</evidence>
<accession>A0A1Z4JF36</accession>
<organism evidence="1 2">
    <name type="scientific">Leptolyngbya boryana NIES-2135</name>
    <dbReference type="NCBI Taxonomy" id="1973484"/>
    <lineage>
        <taxon>Bacteria</taxon>
        <taxon>Bacillati</taxon>
        <taxon>Cyanobacteriota</taxon>
        <taxon>Cyanophyceae</taxon>
        <taxon>Leptolyngbyales</taxon>
        <taxon>Leptolyngbyaceae</taxon>
        <taxon>Leptolyngbya group</taxon>
        <taxon>Leptolyngbya</taxon>
    </lineage>
</organism>
<gene>
    <name evidence="1" type="ORF">NIES2135_21950</name>
</gene>
<name>A0A1Z4JF36_LEPBY</name>
<proteinExistence type="predicted"/>
<dbReference type="Pfam" id="PF11536">
    <property type="entry name" value="DUF3226"/>
    <property type="match status" value="1"/>
</dbReference>
<keyword evidence="2" id="KW-1185">Reference proteome</keyword>
<dbReference type="AlphaFoldDB" id="A0A1Z4JF36"/>
<protein>
    <recommendedName>
        <fullName evidence="3">DUF4435 domain-containing protein</fullName>
    </recommendedName>
</protein>
<evidence type="ECO:0008006" key="3">
    <source>
        <dbReference type="Google" id="ProtNLM"/>
    </source>
</evidence>
<sequence>MAKKVFPKKLLVEGNEDKRVIPELIEKNGVIWVDEQNHPIVQIQALDGYEKLTDPDELAVQLDASGLQILGILIDADEQPNSRWQSIRNAARKSIPDLPSQLPEAGLIHQAQNSIGDPIKFGIWLMPDNQLQGMLETFLANLIEDDRQELWQYAQEATQIAATKSAPFKLTHTDKANLYTWLAWQAPPGRQLHQAIQERILQPQHPTAQAFVRWFKNLYNV</sequence>
<dbReference type="InterPro" id="IPR024508">
    <property type="entry name" value="DUF3226"/>
</dbReference>
<evidence type="ECO:0000313" key="2">
    <source>
        <dbReference type="Proteomes" id="UP000217895"/>
    </source>
</evidence>
<dbReference type="Proteomes" id="UP000217895">
    <property type="component" value="Chromosome"/>
</dbReference>
<dbReference type="EMBL" id="AP018203">
    <property type="protein sequence ID" value="BAY55372.1"/>
    <property type="molecule type" value="Genomic_DNA"/>
</dbReference>
<reference evidence="1 2" key="1">
    <citation type="submission" date="2017-06" db="EMBL/GenBank/DDBJ databases">
        <title>Genome sequencing of cyanobaciteial culture collection at National Institute for Environmental Studies (NIES).</title>
        <authorList>
            <person name="Hirose Y."/>
            <person name="Shimura Y."/>
            <person name="Fujisawa T."/>
            <person name="Nakamura Y."/>
            <person name="Kawachi M."/>
        </authorList>
    </citation>
    <scope>NUCLEOTIDE SEQUENCE [LARGE SCALE GENOMIC DNA]</scope>
    <source>
        <strain evidence="1 2">NIES-2135</strain>
    </source>
</reference>